<comment type="caution">
    <text evidence="1">The sequence shown here is derived from an EMBL/GenBank/DDBJ whole genome shotgun (WGS) entry which is preliminary data.</text>
</comment>
<evidence type="ECO:0008006" key="3">
    <source>
        <dbReference type="Google" id="ProtNLM"/>
    </source>
</evidence>
<dbReference type="RefSeq" id="WP_186844711.1">
    <property type="nucleotide sequence ID" value="NZ_JACOME010000001.1"/>
</dbReference>
<dbReference type="Proteomes" id="UP000607435">
    <property type="component" value="Unassembled WGS sequence"/>
</dbReference>
<evidence type="ECO:0000313" key="1">
    <source>
        <dbReference type="EMBL" id="MBC3845604.1"/>
    </source>
</evidence>
<gene>
    <name evidence="1" type="ORF">H6H04_04385</name>
</gene>
<sequence>MKTIYSPRYYRFTFIIFLLSTFLISAQEDSEILEYYEEYTDAAREVVYMHLNKSTYISGESIGFTAYVMDKKDKKPSLLTTNLYVSIEDENKNILKQKLIKVTDGVASNTFEVDSVFASGYYNIKAYTNWMLNFNEQNFYAESIRIINPENEAYVEETVIDNAIDAQFLPESGHLLNGVINNIGVVIKDNLGFGISNAKGEVIDKNNEVLSSFETNQFGIGKFQLLADKENAYKVNIKKANKGFSIDLNQTIEEKGIIMSVKSLKSKIFVSLTTNTETLESVRNRRHTLMIHNGENYDIMDIYFTDETVVTKAIDYSNSASGVNILTLFNENDEPIAERLFFNYEGINVLTSSDISATRSRDSVTVKLNFKDIDPTINNSLSVSVLPNETESYNKHNNIVSYTFLQPYIKGTIEQAKYYFTDVSAKKQYELDNLLLTQGWSSYDWNQIFNDEYNQTHNFEQGIRLKANLPSNVAKGPENNYLMHAISAEEPRIFELKEGENSFIVENLFPVGQDQISMSKMTKVNGLIPAALYFQSFPNSIPTLTTDFKVLKPKLDYKISESLTRGNKILENRTGEVQRLDEVVVKTRLDRKRQRIEKLSQGRYGKVDIVEEEDRLLFNTLGSYLNYKGYNVNESGGQFIITDRLSASGGRPGFGEGEAKVLSPTIYLDDMQLVDTAILSQYSLTNIDYIEINRQGLGEGLRGNNGSIRIYSNPAISGSYNNQDSVQQFKLPLVFSVDKKYYAPKYRNTGDDFFKAYGVLDWKPECSVDKNGDIVIKFSQPRIPVTLYIEGVANDGSFVFEEKTISLNKSF</sequence>
<accession>A0ABR6XYM5</accession>
<evidence type="ECO:0000313" key="2">
    <source>
        <dbReference type="Proteomes" id="UP000607435"/>
    </source>
</evidence>
<name>A0ABR6XYM5_9FLAO</name>
<dbReference type="Gene3D" id="2.60.40.1930">
    <property type="match status" value="1"/>
</dbReference>
<dbReference type="EMBL" id="JACOME010000001">
    <property type="protein sequence ID" value="MBC3845604.1"/>
    <property type="molecule type" value="Genomic_DNA"/>
</dbReference>
<proteinExistence type="predicted"/>
<organism evidence="1 2">
    <name type="scientific">Winogradskyella echinorum</name>
    <dbReference type="NCBI Taxonomy" id="538189"/>
    <lineage>
        <taxon>Bacteria</taxon>
        <taxon>Pseudomonadati</taxon>
        <taxon>Bacteroidota</taxon>
        <taxon>Flavobacteriia</taxon>
        <taxon>Flavobacteriales</taxon>
        <taxon>Flavobacteriaceae</taxon>
        <taxon>Winogradskyella</taxon>
    </lineage>
</organism>
<protein>
    <recommendedName>
        <fullName evidence="3">TonB-dependent Receptor Plug Domain</fullName>
    </recommendedName>
</protein>
<keyword evidence="2" id="KW-1185">Reference proteome</keyword>
<reference evidence="1 2" key="1">
    <citation type="submission" date="2020-08" db="EMBL/GenBank/DDBJ databases">
        <title>Winogradskyella ouciana sp. nov., isolated from the hadal seawater of the Mariana Trench.</title>
        <authorList>
            <person name="He X."/>
        </authorList>
    </citation>
    <scope>NUCLEOTIDE SEQUENCE [LARGE SCALE GENOMIC DNA]</scope>
    <source>
        <strain evidence="1 2">KCTC 22026</strain>
    </source>
</reference>